<protein>
    <recommendedName>
        <fullName evidence="6">Phosphotransferase</fullName>
        <ecNumber evidence="6">2.7.1.-</ecNumber>
    </recommendedName>
</protein>
<proteinExistence type="inferred from homology"/>
<feature type="region of interest" description="Disordered" evidence="7">
    <location>
        <begin position="448"/>
        <end position="488"/>
    </location>
</feature>
<keyword evidence="4 6" id="KW-0418">Kinase</keyword>
<dbReference type="EMBL" id="LGUA01000021">
    <property type="protein sequence ID" value="OAX85214.1"/>
    <property type="molecule type" value="Genomic_DNA"/>
</dbReference>
<evidence type="ECO:0000259" key="9">
    <source>
        <dbReference type="Pfam" id="PF03727"/>
    </source>
</evidence>
<dbReference type="Proteomes" id="UP000091918">
    <property type="component" value="Unassembled WGS sequence"/>
</dbReference>
<evidence type="ECO:0000259" key="8">
    <source>
        <dbReference type="Pfam" id="PF00349"/>
    </source>
</evidence>
<evidence type="ECO:0000256" key="7">
    <source>
        <dbReference type="SAM" id="MobiDB-lite"/>
    </source>
</evidence>
<evidence type="ECO:0000256" key="4">
    <source>
        <dbReference type="ARBA" id="ARBA00022777"/>
    </source>
</evidence>
<feature type="compositionally biased region" description="Polar residues" evidence="7">
    <location>
        <begin position="474"/>
        <end position="488"/>
    </location>
</feature>
<evidence type="ECO:0000256" key="6">
    <source>
        <dbReference type="RuleBase" id="RU362007"/>
    </source>
</evidence>
<dbReference type="UniPathway" id="UPA00109">
    <property type="reaction ID" value="UER00180"/>
</dbReference>
<dbReference type="InterPro" id="IPR022672">
    <property type="entry name" value="Hexokinase_N"/>
</dbReference>
<comment type="caution">
    <text evidence="10">The sequence shown here is derived from an EMBL/GenBank/DDBJ whole genome shotgun (WGS) entry which is preliminary data.</text>
</comment>
<dbReference type="GO" id="GO:0006013">
    <property type="term" value="P:mannose metabolic process"/>
    <property type="evidence" value="ECO:0007669"/>
    <property type="project" value="TreeGrafter"/>
</dbReference>
<name>A0A1B7P856_9EURO</name>
<reference evidence="10 11" key="1">
    <citation type="submission" date="2015-07" db="EMBL/GenBank/DDBJ databases">
        <title>Emmonsia species relationships and genome sequence.</title>
        <authorList>
            <person name="Cuomo C.A."/>
            <person name="Schwartz I.S."/>
            <person name="Kenyon C."/>
            <person name="de Hoog G.S."/>
            <person name="Govender N.P."/>
            <person name="Botha A."/>
            <person name="Moreno L."/>
            <person name="de Vries M."/>
            <person name="Munoz J.F."/>
            <person name="Stielow J.B."/>
        </authorList>
    </citation>
    <scope>NUCLEOTIDE SEQUENCE [LARGE SCALE GENOMIC DNA]</scope>
    <source>
        <strain evidence="10 11">CBS 136260</strain>
    </source>
</reference>
<keyword evidence="6" id="KW-0324">Glycolysis</keyword>
<comment type="similarity">
    <text evidence="1 6">Belongs to the hexokinase family.</text>
</comment>
<dbReference type="PANTHER" id="PTHR19443">
    <property type="entry name" value="HEXOKINASE"/>
    <property type="match status" value="1"/>
</dbReference>
<dbReference type="AlphaFoldDB" id="A0A1B7P856"/>
<dbReference type="InterPro" id="IPR043129">
    <property type="entry name" value="ATPase_NBD"/>
</dbReference>
<evidence type="ECO:0000256" key="2">
    <source>
        <dbReference type="ARBA" id="ARBA00022679"/>
    </source>
</evidence>
<dbReference type="FunFam" id="3.40.367.20:FF:000011">
    <property type="entry name" value="Phosphotransferase"/>
    <property type="match status" value="1"/>
</dbReference>
<dbReference type="GO" id="GO:0005739">
    <property type="term" value="C:mitochondrion"/>
    <property type="evidence" value="ECO:0007669"/>
    <property type="project" value="TreeGrafter"/>
</dbReference>
<evidence type="ECO:0000313" key="11">
    <source>
        <dbReference type="Proteomes" id="UP000091918"/>
    </source>
</evidence>
<organism evidence="10 11">
    <name type="scientific">Emergomyces africanus</name>
    <dbReference type="NCBI Taxonomy" id="1955775"/>
    <lineage>
        <taxon>Eukaryota</taxon>
        <taxon>Fungi</taxon>
        <taxon>Dikarya</taxon>
        <taxon>Ascomycota</taxon>
        <taxon>Pezizomycotina</taxon>
        <taxon>Eurotiomycetes</taxon>
        <taxon>Eurotiomycetidae</taxon>
        <taxon>Onygenales</taxon>
        <taxon>Ajellomycetaceae</taxon>
        <taxon>Emergomyces</taxon>
    </lineage>
</organism>
<evidence type="ECO:0000256" key="5">
    <source>
        <dbReference type="ARBA" id="ARBA00022840"/>
    </source>
</evidence>
<dbReference type="GO" id="GO:0005829">
    <property type="term" value="C:cytosol"/>
    <property type="evidence" value="ECO:0007669"/>
    <property type="project" value="TreeGrafter"/>
</dbReference>
<dbReference type="Pfam" id="PF03727">
    <property type="entry name" value="Hexokinase_2"/>
    <property type="match status" value="1"/>
</dbReference>
<dbReference type="GO" id="GO:0008865">
    <property type="term" value="F:fructokinase activity"/>
    <property type="evidence" value="ECO:0007669"/>
    <property type="project" value="TreeGrafter"/>
</dbReference>
<dbReference type="GO" id="GO:0005524">
    <property type="term" value="F:ATP binding"/>
    <property type="evidence" value="ECO:0007669"/>
    <property type="project" value="UniProtKB-UniRule"/>
</dbReference>
<feature type="domain" description="Hexokinase N-terminal" evidence="8">
    <location>
        <begin position="77"/>
        <end position="255"/>
    </location>
</feature>
<keyword evidence="3 6" id="KW-0547">Nucleotide-binding</keyword>
<dbReference type="GO" id="GO:0005536">
    <property type="term" value="F:D-glucose binding"/>
    <property type="evidence" value="ECO:0007669"/>
    <property type="project" value="InterPro"/>
</dbReference>
<dbReference type="GO" id="GO:0006096">
    <property type="term" value="P:glycolytic process"/>
    <property type="evidence" value="ECO:0007669"/>
    <property type="project" value="UniProtKB-UniPathway"/>
</dbReference>
<dbReference type="InterPro" id="IPR001312">
    <property type="entry name" value="Hexokinase"/>
</dbReference>
<evidence type="ECO:0000313" key="10">
    <source>
        <dbReference type="EMBL" id="OAX85214.1"/>
    </source>
</evidence>
<feature type="region of interest" description="Disordered" evidence="7">
    <location>
        <begin position="526"/>
        <end position="551"/>
    </location>
</feature>
<dbReference type="Gene3D" id="3.30.420.40">
    <property type="match status" value="1"/>
</dbReference>
<dbReference type="PROSITE" id="PS51748">
    <property type="entry name" value="HEXOKINASE_2"/>
    <property type="match status" value="1"/>
</dbReference>
<dbReference type="PANTHER" id="PTHR19443:SF24">
    <property type="entry name" value="PHOSPHOTRANSFERASE"/>
    <property type="match status" value="1"/>
</dbReference>
<dbReference type="Pfam" id="PF00349">
    <property type="entry name" value="Hexokinase_1"/>
    <property type="match status" value="1"/>
</dbReference>
<feature type="domain" description="Hexokinase C-terminal" evidence="9">
    <location>
        <begin position="262"/>
        <end position="578"/>
    </location>
</feature>
<evidence type="ECO:0000256" key="1">
    <source>
        <dbReference type="ARBA" id="ARBA00009225"/>
    </source>
</evidence>
<evidence type="ECO:0000256" key="3">
    <source>
        <dbReference type="ARBA" id="ARBA00022741"/>
    </source>
</evidence>
<dbReference type="GO" id="GO:0001678">
    <property type="term" value="P:intracellular glucose homeostasis"/>
    <property type="evidence" value="ECO:0007669"/>
    <property type="project" value="InterPro"/>
</dbReference>
<dbReference type="Gene3D" id="3.40.367.20">
    <property type="match status" value="1"/>
</dbReference>
<keyword evidence="5 6" id="KW-0067">ATP-binding</keyword>
<dbReference type="GO" id="GO:0006006">
    <property type="term" value="P:glucose metabolic process"/>
    <property type="evidence" value="ECO:0007669"/>
    <property type="project" value="TreeGrafter"/>
</dbReference>
<dbReference type="PRINTS" id="PR00475">
    <property type="entry name" value="HEXOKINASE"/>
</dbReference>
<gene>
    <name evidence="10" type="ORF">ACJ72_00407</name>
</gene>
<dbReference type="GO" id="GO:0019158">
    <property type="term" value="F:mannokinase activity"/>
    <property type="evidence" value="ECO:0007669"/>
    <property type="project" value="TreeGrafter"/>
</dbReference>
<dbReference type="EC" id="2.7.1.-" evidence="6"/>
<keyword evidence="2 6" id="KW-0808">Transferase</keyword>
<accession>A0A1B7P856</accession>
<sequence length="583" mass="63567">MAGALARMNRRMRTFFRNIMTLLKRMVMFPSQLRDTSGTRPESFSSAKRRRRSLDDLSQEVGRLFTGHLSVSNLLSMSKKIRAQIDICAKSSPICMLPSFNHSLPTGKESGTFLAMDLGGSTFRVALVELSGAGRMRIIRMTTSVIDEAVKLLEGKAFFVWMAEKIEEMLKGGEEKYGMDSVPLPMGLSWSFPIDQTSIRSGRVIAMGKGFLCSNGTVGDDLSELIMEACRKRNLNVRIDAIVNDSSSTLLSRAYEDSSTRVSLILGTGTNAAIHFPVHAIGLDKFGTRPAEWFAQADHVIVNTELSMFGGGGVLPTTRWDDVLNQTHLKPDYQPLEYMCTGRYLGEIVRLITVEAVKTAGLFGGDLPESMRSPYTFDTSIAAFIQQDNSPSLSLSSAHLQKHHTFPIAPSPADLLFLQQVCTFVTRRAAAYLAAAIHALWCLRNNSEAPDLPPTPDSASSSTTKDNRDLEMPSNLNKNSSPTTTTAAVNHSTQNVTIACDGTVINKYPGFHDQCQQYLNELTLEQDPSRPSRPISPPDSATTSPSKQAITTVITPPSITLEKASESAIFGAAVAVAVAVSEI</sequence>
<dbReference type="STRING" id="1658172.A0A1B7P856"/>
<dbReference type="InterPro" id="IPR022673">
    <property type="entry name" value="Hexokinase_C"/>
</dbReference>
<dbReference type="SUPFAM" id="SSF53067">
    <property type="entry name" value="Actin-like ATPase domain"/>
    <property type="match status" value="2"/>
</dbReference>
<dbReference type="GO" id="GO:0004340">
    <property type="term" value="F:glucokinase activity"/>
    <property type="evidence" value="ECO:0007669"/>
    <property type="project" value="TreeGrafter"/>
</dbReference>
<dbReference type="OrthoDB" id="419537at2759"/>
<keyword evidence="11" id="KW-1185">Reference proteome</keyword>
<feature type="compositionally biased region" description="Polar residues" evidence="7">
    <location>
        <begin position="541"/>
        <end position="551"/>
    </location>
</feature>